<evidence type="ECO:0000313" key="3">
    <source>
        <dbReference type="Proteomes" id="UP001183414"/>
    </source>
</evidence>
<gene>
    <name evidence="2" type="ORF">RM572_28135</name>
</gene>
<dbReference type="Pfam" id="PF03358">
    <property type="entry name" value="FMN_red"/>
    <property type="match status" value="1"/>
</dbReference>
<dbReference type="InterPro" id="IPR005025">
    <property type="entry name" value="FMN_Rdtase-like_dom"/>
</dbReference>
<accession>A0ABU2P1I3</accession>
<dbReference type="Proteomes" id="UP001183414">
    <property type="component" value="Unassembled WGS sequence"/>
</dbReference>
<dbReference type="SUPFAM" id="SSF52218">
    <property type="entry name" value="Flavoproteins"/>
    <property type="match status" value="1"/>
</dbReference>
<dbReference type="EMBL" id="JAVREQ010000045">
    <property type="protein sequence ID" value="MDT0382627.1"/>
    <property type="molecule type" value="Genomic_DNA"/>
</dbReference>
<feature type="domain" description="NADPH-dependent FMN reductase-like" evidence="1">
    <location>
        <begin position="17"/>
        <end position="154"/>
    </location>
</feature>
<comment type="caution">
    <text evidence="2">The sequence shown here is derived from an EMBL/GenBank/DDBJ whole genome shotgun (WGS) entry which is preliminary data.</text>
</comment>
<keyword evidence="3" id="KW-1185">Reference proteome</keyword>
<name>A0ABU2P1I3_9ACTN</name>
<dbReference type="RefSeq" id="WP_311676199.1">
    <property type="nucleotide sequence ID" value="NZ_JAVREQ010000045.1"/>
</dbReference>
<evidence type="ECO:0000313" key="2">
    <source>
        <dbReference type="EMBL" id="MDT0382627.1"/>
    </source>
</evidence>
<reference evidence="3" key="1">
    <citation type="submission" date="2023-07" db="EMBL/GenBank/DDBJ databases">
        <title>30 novel species of actinomycetes from the DSMZ collection.</title>
        <authorList>
            <person name="Nouioui I."/>
        </authorList>
    </citation>
    <scope>NUCLEOTIDE SEQUENCE [LARGE SCALE GENOMIC DNA]</scope>
    <source>
        <strain evidence="3">DSM 42041</strain>
    </source>
</reference>
<sequence length="206" mass="22102">MDMDLSPLTALALVCTLNRSPAESSSQLLAEQVLNELRTQEVCTELVRVVDYDILPGVAVDMGEGDQWPQLRQKILDADILVLATPVWLGHPASVAQRVLERINADISATDEQGRPLLGGRAGIVAVVGNEDGAHKVVADVVQGLNDCGFSFAPQAATYWVGEAMSGTDYKDLENTPDNVASTTRALAVSTAHLARVLRERPYPAL</sequence>
<dbReference type="InterPro" id="IPR029039">
    <property type="entry name" value="Flavoprotein-like_sf"/>
</dbReference>
<organism evidence="2 3">
    <name type="scientific">Streptomyces hazeniae</name>
    <dbReference type="NCBI Taxonomy" id="3075538"/>
    <lineage>
        <taxon>Bacteria</taxon>
        <taxon>Bacillati</taxon>
        <taxon>Actinomycetota</taxon>
        <taxon>Actinomycetes</taxon>
        <taxon>Kitasatosporales</taxon>
        <taxon>Streptomycetaceae</taxon>
        <taxon>Streptomyces</taxon>
    </lineage>
</organism>
<protein>
    <submittedName>
        <fullName evidence="2">NAD(P)H-dependent oxidoreductase</fullName>
    </submittedName>
</protein>
<proteinExistence type="predicted"/>
<dbReference type="Gene3D" id="3.40.50.360">
    <property type="match status" value="1"/>
</dbReference>
<evidence type="ECO:0000259" key="1">
    <source>
        <dbReference type="Pfam" id="PF03358"/>
    </source>
</evidence>